<feature type="region of interest" description="Disordered" evidence="5">
    <location>
        <begin position="288"/>
        <end position="334"/>
    </location>
</feature>
<feature type="domain" description="HTH psq-type" evidence="7">
    <location>
        <begin position="388"/>
        <end position="439"/>
    </location>
</feature>
<evidence type="ECO:0000313" key="8">
    <source>
        <dbReference type="EMBL" id="PNF19267.1"/>
    </source>
</evidence>
<evidence type="ECO:0000256" key="5">
    <source>
        <dbReference type="SAM" id="MobiDB-lite"/>
    </source>
</evidence>
<protein>
    <recommendedName>
        <fullName evidence="10">Protein bric-a-brac 1</fullName>
    </recommendedName>
</protein>
<dbReference type="GO" id="GO:0003677">
    <property type="term" value="F:DNA binding"/>
    <property type="evidence" value="ECO:0007669"/>
    <property type="project" value="UniProtKB-UniRule"/>
</dbReference>
<keyword evidence="2 4" id="KW-0238">DNA-binding</keyword>
<evidence type="ECO:0000256" key="2">
    <source>
        <dbReference type="ARBA" id="ARBA00023125"/>
    </source>
</evidence>
<dbReference type="PANTHER" id="PTHR23110">
    <property type="entry name" value="BTB DOMAIN TRANSCRIPTION FACTOR"/>
    <property type="match status" value="1"/>
</dbReference>
<dbReference type="FunCoup" id="A0A2J7PSE9">
    <property type="interactions" value="69"/>
</dbReference>
<dbReference type="InterPro" id="IPR000210">
    <property type="entry name" value="BTB/POZ_dom"/>
</dbReference>
<comment type="caution">
    <text evidence="8">The sequence shown here is derived from an EMBL/GenBank/DDBJ whole genome shotgun (WGS) entry which is preliminary data.</text>
</comment>
<gene>
    <name evidence="8" type="ORF">B7P43_G08009</name>
</gene>
<dbReference type="SUPFAM" id="SSF46689">
    <property type="entry name" value="Homeodomain-like"/>
    <property type="match status" value="1"/>
</dbReference>
<dbReference type="InParanoid" id="A0A2J7PSE9"/>
<keyword evidence="9" id="KW-1185">Reference proteome</keyword>
<feature type="compositionally biased region" description="Low complexity" evidence="5">
    <location>
        <begin position="537"/>
        <end position="557"/>
    </location>
</feature>
<dbReference type="PROSITE" id="PS50960">
    <property type="entry name" value="HTH_PSQ"/>
    <property type="match status" value="1"/>
</dbReference>
<feature type="compositionally biased region" description="Acidic residues" evidence="5">
    <location>
        <begin position="593"/>
        <end position="602"/>
    </location>
</feature>
<dbReference type="OrthoDB" id="10261408at2759"/>
<dbReference type="InterPro" id="IPR009057">
    <property type="entry name" value="Homeodomain-like_sf"/>
</dbReference>
<reference evidence="8 9" key="1">
    <citation type="submission" date="2017-12" db="EMBL/GenBank/DDBJ databases">
        <title>Hemimetabolous genomes reveal molecular basis of termite eusociality.</title>
        <authorList>
            <person name="Harrison M.C."/>
            <person name="Jongepier E."/>
            <person name="Robertson H.M."/>
            <person name="Arning N."/>
            <person name="Bitard-Feildel T."/>
            <person name="Chao H."/>
            <person name="Childers C.P."/>
            <person name="Dinh H."/>
            <person name="Doddapaneni H."/>
            <person name="Dugan S."/>
            <person name="Gowin J."/>
            <person name="Greiner C."/>
            <person name="Han Y."/>
            <person name="Hu H."/>
            <person name="Hughes D.S.T."/>
            <person name="Huylmans A.-K."/>
            <person name="Kemena C."/>
            <person name="Kremer L.P.M."/>
            <person name="Lee S.L."/>
            <person name="Lopez-Ezquerra A."/>
            <person name="Mallet L."/>
            <person name="Monroy-Kuhn J.M."/>
            <person name="Moser A."/>
            <person name="Murali S.C."/>
            <person name="Muzny D.M."/>
            <person name="Otani S."/>
            <person name="Piulachs M.-D."/>
            <person name="Poelchau M."/>
            <person name="Qu J."/>
            <person name="Schaub F."/>
            <person name="Wada-Katsumata A."/>
            <person name="Worley K.C."/>
            <person name="Xie Q."/>
            <person name="Ylla G."/>
            <person name="Poulsen M."/>
            <person name="Gibbs R.A."/>
            <person name="Schal C."/>
            <person name="Richards S."/>
            <person name="Belles X."/>
            <person name="Korb J."/>
            <person name="Bornberg-Bauer E."/>
        </authorList>
    </citation>
    <scope>NUCLEOTIDE SEQUENCE [LARGE SCALE GENOMIC DNA]</scope>
    <source>
        <tissue evidence="8">Whole body</tissue>
    </source>
</reference>
<dbReference type="InterPro" id="IPR011333">
    <property type="entry name" value="SKP1/BTB/POZ_sf"/>
</dbReference>
<evidence type="ECO:0000256" key="3">
    <source>
        <dbReference type="ARBA" id="ARBA00023242"/>
    </source>
</evidence>
<feature type="region of interest" description="Disordered" evidence="5">
    <location>
        <begin position="121"/>
        <end position="199"/>
    </location>
</feature>
<dbReference type="Pfam" id="PF00651">
    <property type="entry name" value="BTB"/>
    <property type="match status" value="1"/>
</dbReference>
<sequence>MGSATQQYCLRWNNHRSNLLAVFDELLRNEAFTDVTLACEGGTSVKCHKMVLAACSSYFQSLFTELPCRHPVVVLKDVKYSEMKAILEYMYRGEVNVAQDQLAALLKVAEALKVKGLVEETGPLSHTNPPKDPADQHLQSHQQQHQHQLERHRDDDPSSAHSPPSISTSTANMSPLPHSSSNISPPHSSGMPGPPFEKNPYNLYGKSPVMERGSSRMSLPMWAMPGLPLPHHPSPVPAPSHPHAAAAAAMLNSCYEAAGTADMSPLKRKKLQGLLMSRDTPILRTVLGQGQQGQQVSQGQAESSQPMSLVCQPDSHNERIHSNGSAHDTEKNLKMEPSLDEARSPFTDISIMDEETSEKNNKVMLSQSFPGDVRGVSSGIATYVPTQKPEWKRYKQYTRNDILSAIEAVRNGMSALQASRKYGVPSRTLYDKVKKMGITTSRPFNKRGSNVSAGGSSYFPYSSSGGNGGVGSNSLGGVFAVGGGGMSEGEEQVVNPSPSGAIMEPLFLQHALDGMKRELGDRETMVAMAAAAAHAASSARSGNSSSSPGENGNGHSPSPSPSLIKYIRSHNSLTPSPAAASNELLIPSSGNDGIEDEEDQVEDLSVSRKPEPMRVIMPPMNPTVASASKKEDMHEDDVREHCTSDESRNTSMEMAERD</sequence>
<feature type="domain" description="BTB" evidence="6">
    <location>
        <begin position="33"/>
        <end position="99"/>
    </location>
</feature>
<comment type="subcellular location">
    <subcellularLocation>
        <location evidence="1 4">Nucleus</location>
    </subcellularLocation>
</comment>
<evidence type="ECO:0000313" key="9">
    <source>
        <dbReference type="Proteomes" id="UP000235965"/>
    </source>
</evidence>
<evidence type="ECO:0000256" key="4">
    <source>
        <dbReference type="PROSITE-ProRule" id="PRU00320"/>
    </source>
</evidence>
<evidence type="ECO:0000259" key="6">
    <source>
        <dbReference type="PROSITE" id="PS50097"/>
    </source>
</evidence>
<feature type="compositionally biased region" description="Basic and acidic residues" evidence="5">
    <location>
        <begin position="147"/>
        <end position="158"/>
    </location>
</feature>
<dbReference type="EMBL" id="NEVH01021931">
    <property type="protein sequence ID" value="PNF19267.1"/>
    <property type="molecule type" value="Genomic_DNA"/>
</dbReference>
<proteinExistence type="predicted"/>
<dbReference type="Proteomes" id="UP000235965">
    <property type="component" value="Unassembled WGS sequence"/>
</dbReference>
<keyword evidence="3 4" id="KW-0539">Nucleus</keyword>
<dbReference type="Gene3D" id="3.30.710.10">
    <property type="entry name" value="Potassium Channel Kv1.1, Chain A"/>
    <property type="match status" value="1"/>
</dbReference>
<dbReference type="CDD" id="cd18315">
    <property type="entry name" value="BTB_POZ_BAB-like"/>
    <property type="match status" value="1"/>
</dbReference>
<dbReference type="PROSITE" id="PS50097">
    <property type="entry name" value="BTB"/>
    <property type="match status" value="1"/>
</dbReference>
<organism evidence="8 9">
    <name type="scientific">Cryptotermes secundus</name>
    <dbReference type="NCBI Taxonomy" id="105785"/>
    <lineage>
        <taxon>Eukaryota</taxon>
        <taxon>Metazoa</taxon>
        <taxon>Ecdysozoa</taxon>
        <taxon>Arthropoda</taxon>
        <taxon>Hexapoda</taxon>
        <taxon>Insecta</taxon>
        <taxon>Pterygota</taxon>
        <taxon>Neoptera</taxon>
        <taxon>Polyneoptera</taxon>
        <taxon>Dictyoptera</taxon>
        <taxon>Blattodea</taxon>
        <taxon>Blattoidea</taxon>
        <taxon>Termitoidae</taxon>
        <taxon>Kalotermitidae</taxon>
        <taxon>Cryptotermitinae</taxon>
        <taxon>Cryptotermes</taxon>
    </lineage>
</organism>
<accession>A0A2J7PSE9</accession>
<feature type="region of interest" description="Disordered" evidence="5">
    <location>
        <begin position="537"/>
        <end position="658"/>
    </location>
</feature>
<feature type="compositionally biased region" description="Low complexity" evidence="5">
    <location>
        <begin position="159"/>
        <end position="191"/>
    </location>
</feature>
<evidence type="ECO:0008006" key="10">
    <source>
        <dbReference type="Google" id="ProtNLM"/>
    </source>
</evidence>
<dbReference type="PANTHER" id="PTHR23110:SF105">
    <property type="entry name" value="RIBBON, ISOFORM C"/>
    <property type="match status" value="1"/>
</dbReference>
<dbReference type="Gene3D" id="1.10.10.60">
    <property type="entry name" value="Homeodomain-like"/>
    <property type="match status" value="1"/>
</dbReference>
<name>A0A2J7PSE9_9NEOP</name>
<dbReference type="SMART" id="SM00225">
    <property type="entry name" value="BTB"/>
    <property type="match status" value="1"/>
</dbReference>
<feature type="compositionally biased region" description="Basic and acidic residues" evidence="5">
    <location>
        <begin position="628"/>
        <end position="658"/>
    </location>
</feature>
<dbReference type="AlphaFoldDB" id="A0A2J7PSE9"/>
<feature type="DNA-binding region" description="H-T-H motif" evidence="4">
    <location>
        <begin position="415"/>
        <end position="435"/>
    </location>
</feature>
<evidence type="ECO:0000259" key="7">
    <source>
        <dbReference type="PROSITE" id="PS50960"/>
    </source>
</evidence>
<dbReference type="InterPro" id="IPR007889">
    <property type="entry name" value="HTH_Psq"/>
</dbReference>
<dbReference type="STRING" id="105785.A0A2J7PSE9"/>
<dbReference type="GO" id="GO:0006357">
    <property type="term" value="P:regulation of transcription by RNA polymerase II"/>
    <property type="evidence" value="ECO:0007669"/>
    <property type="project" value="TreeGrafter"/>
</dbReference>
<feature type="compositionally biased region" description="Low complexity" evidence="5">
    <location>
        <begin position="288"/>
        <end position="305"/>
    </location>
</feature>
<feature type="compositionally biased region" description="Low complexity" evidence="5">
    <location>
        <begin position="136"/>
        <end position="146"/>
    </location>
</feature>
<dbReference type="GO" id="GO:0005634">
    <property type="term" value="C:nucleus"/>
    <property type="evidence" value="ECO:0007669"/>
    <property type="project" value="UniProtKB-SubCell"/>
</dbReference>
<dbReference type="Pfam" id="PF05225">
    <property type="entry name" value="HTH_psq"/>
    <property type="match status" value="1"/>
</dbReference>
<dbReference type="SUPFAM" id="SSF54695">
    <property type="entry name" value="POZ domain"/>
    <property type="match status" value="1"/>
</dbReference>
<dbReference type="FunFam" id="1.10.10.60:FF:000019">
    <property type="entry name" value="Ligand-dependent corepressor isoform 1"/>
    <property type="match status" value="1"/>
</dbReference>
<feature type="compositionally biased region" description="Basic and acidic residues" evidence="5">
    <location>
        <begin position="315"/>
        <end position="334"/>
    </location>
</feature>
<evidence type="ECO:0000256" key="1">
    <source>
        <dbReference type="ARBA" id="ARBA00004123"/>
    </source>
</evidence>
<dbReference type="InterPro" id="IPR051095">
    <property type="entry name" value="Dros_DevTransReg"/>
</dbReference>